<organism evidence="9 10">
    <name type="scientific">Corchorus capsularis</name>
    <name type="common">Jute</name>
    <dbReference type="NCBI Taxonomy" id="210143"/>
    <lineage>
        <taxon>Eukaryota</taxon>
        <taxon>Viridiplantae</taxon>
        <taxon>Streptophyta</taxon>
        <taxon>Embryophyta</taxon>
        <taxon>Tracheophyta</taxon>
        <taxon>Spermatophyta</taxon>
        <taxon>Magnoliopsida</taxon>
        <taxon>eudicotyledons</taxon>
        <taxon>Gunneridae</taxon>
        <taxon>Pentapetalae</taxon>
        <taxon>rosids</taxon>
        <taxon>malvids</taxon>
        <taxon>Malvales</taxon>
        <taxon>Malvaceae</taxon>
        <taxon>Grewioideae</taxon>
        <taxon>Apeibeae</taxon>
        <taxon>Corchorus</taxon>
    </lineage>
</organism>
<name>A0A1R3FW46_COCAP</name>
<dbReference type="Proteomes" id="UP000188268">
    <property type="component" value="Unassembled WGS sequence"/>
</dbReference>
<dbReference type="InterPro" id="IPR016177">
    <property type="entry name" value="DNA-bd_dom_sf"/>
</dbReference>
<feature type="compositionally biased region" description="Low complexity" evidence="7">
    <location>
        <begin position="37"/>
        <end position="54"/>
    </location>
</feature>
<comment type="caution">
    <text evidence="9">The sequence shown here is derived from an EMBL/GenBank/DDBJ whole genome shotgun (WGS) entry which is preliminary data.</text>
</comment>
<feature type="region of interest" description="Disordered" evidence="7">
    <location>
        <begin position="1"/>
        <end position="79"/>
    </location>
</feature>
<dbReference type="Pfam" id="PF00847">
    <property type="entry name" value="AP2"/>
    <property type="match status" value="1"/>
</dbReference>
<dbReference type="GO" id="GO:0000976">
    <property type="term" value="F:transcription cis-regulatory region binding"/>
    <property type="evidence" value="ECO:0007669"/>
    <property type="project" value="TreeGrafter"/>
</dbReference>
<evidence type="ECO:0000259" key="8">
    <source>
        <dbReference type="PROSITE" id="PS51032"/>
    </source>
</evidence>
<keyword evidence="2" id="KW-0805">Transcription regulation</keyword>
<dbReference type="GO" id="GO:0005634">
    <property type="term" value="C:nucleus"/>
    <property type="evidence" value="ECO:0007669"/>
    <property type="project" value="UniProtKB-SubCell"/>
</dbReference>
<dbReference type="STRING" id="210143.A0A1R3FW46"/>
<feature type="domain" description="AP2/ERF" evidence="8">
    <location>
        <begin position="76"/>
        <end position="133"/>
    </location>
</feature>
<keyword evidence="3" id="KW-0238">DNA-binding</keyword>
<keyword evidence="5" id="KW-0539">Nucleus</keyword>
<evidence type="ECO:0000256" key="6">
    <source>
        <dbReference type="ARBA" id="ARBA00024343"/>
    </source>
</evidence>
<dbReference type="OMA" id="WPLTNDD"/>
<comment type="similarity">
    <text evidence="6">Belongs to the AP2/ERF transcription factor family. ERF subfamily.</text>
</comment>
<keyword evidence="4" id="KW-0804">Transcription</keyword>
<evidence type="ECO:0000256" key="7">
    <source>
        <dbReference type="SAM" id="MobiDB-lite"/>
    </source>
</evidence>
<evidence type="ECO:0000313" key="10">
    <source>
        <dbReference type="Proteomes" id="UP000188268"/>
    </source>
</evidence>
<evidence type="ECO:0000256" key="3">
    <source>
        <dbReference type="ARBA" id="ARBA00023125"/>
    </source>
</evidence>
<dbReference type="Gramene" id="OMO50071">
    <property type="protein sequence ID" value="OMO50071"/>
    <property type="gene ID" value="CCACVL1_30659"/>
</dbReference>
<dbReference type="GO" id="GO:0045893">
    <property type="term" value="P:positive regulation of DNA-templated transcription"/>
    <property type="evidence" value="ECO:0007669"/>
    <property type="project" value="TreeGrafter"/>
</dbReference>
<gene>
    <name evidence="9" type="ORF">CCACVL1_30659</name>
</gene>
<dbReference type="PRINTS" id="PR00367">
    <property type="entry name" value="ETHRSPELEMNT"/>
</dbReference>
<dbReference type="InterPro" id="IPR001471">
    <property type="entry name" value="AP2/ERF_dom"/>
</dbReference>
<proteinExistence type="inferred from homology"/>
<dbReference type="GO" id="GO:0003700">
    <property type="term" value="F:DNA-binding transcription factor activity"/>
    <property type="evidence" value="ECO:0007669"/>
    <property type="project" value="InterPro"/>
</dbReference>
<dbReference type="PANTHER" id="PTHR31241">
    <property type="entry name" value="DEHYDRATION-RESPONSIVE ELEMENT-BINDING PROTEIN 2C"/>
    <property type="match status" value="1"/>
</dbReference>
<sequence length="365" mass="39472">MDLVIQDQSPVSHHLPQETTAKTTTTTPPPPSDDAKSPSADSDSSLINNNNNNHNPPPPGSRKCKGKGGPDNNKFRYRGVRQRSWGKWVAEIREPRKRTRKWLGTFSTAEEAARAYDRAAIILYGSKAQLNLQPSIPSSSSSSSSSSSRGGGGSSSSNTQTLRPLLPRPSGFAFSFTSSSSSIALNNILPAHHHHLQASLMAATGVSSSSRYIPYGVSVYQPNILNPAVVYPNMIQNSNNTQQAFHQMVQQQAELVNPCHVDPTETITSYSNPNCTQIVQQQQQQQQHHQGSTLYEDINSLVGSVGSSLSLSGQTSVGPVVPDPAGFTVGPGSPSVWPLTNDDEYPPACIWDYADPDPNFFDLDF</sequence>
<dbReference type="AlphaFoldDB" id="A0A1R3FW46"/>
<dbReference type="PROSITE" id="PS51032">
    <property type="entry name" value="AP2_ERF"/>
    <property type="match status" value="1"/>
</dbReference>
<evidence type="ECO:0000256" key="4">
    <source>
        <dbReference type="ARBA" id="ARBA00023163"/>
    </source>
</evidence>
<keyword evidence="10" id="KW-1185">Reference proteome</keyword>
<evidence type="ECO:0000256" key="5">
    <source>
        <dbReference type="ARBA" id="ARBA00023242"/>
    </source>
</evidence>
<dbReference type="EMBL" id="AWWV01016303">
    <property type="protein sequence ID" value="OMO50071.1"/>
    <property type="molecule type" value="Genomic_DNA"/>
</dbReference>
<dbReference type="PANTHER" id="PTHR31241:SF24">
    <property type="entry name" value="ETHYLENE-RESPONSIVE TRANSCRIPTION FACTOR ABI4"/>
    <property type="match status" value="1"/>
</dbReference>
<dbReference type="FunFam" id="3.30.730.10:FF:000001">
    <property type="entry name" value="Ethylene-responsive transcription factor 2"/>
    <property type="match status" value="1"/>
</dbReference>
<feature type="region of interest" description="Disordered" evidence="7">
    <location>
        <begin position="133"/>
        <end position="164"/>
    </location>
</feature>
<reference evidence="9 10" key="1">
    <citation type="submission" date="2013-09" db="EMBL/GenBank/DDBJ databases">
        <title>Corchorus capsularis genome sequencing.</title>
        <authorList>
            <person name="Alam M."/>
            <person name="Haque M.S."/>
            <person name="Islam M.S."/>
            <person name="Emdad E.M."/>
            <person name="Islam M.M."/>
            <person name="Ahmed B."/>
            <person name="Halim A."/>
            <person name="Hossen Q.M.M."/>
            <person name="Hossain M.Z."/>
            <person name="Ahmed R."/>
            <person name="Khan M.M."/>
            <person name="Islam R."/>
            <person name="Rashid M.M."/>
            <person name="Khan S.A."/>
            <person name="Rahman M.S."/>
            <person name="Alam M."/>
        </authorList>
    </citation>
    <scope>NUCLEOTIDE SEQUENCE [LARGE SCALE GENOMIC DNA]</scope>
    <source>
        <strain evidence="10">cv. CVL-1</strain>
        <tissue evidence="9">Whole seedling</tissue>
    </source>
</reference>
<dbReference type="Gene3D" id="3.30.730.10">
    <property type="entry name" value="AP2/ERF domain"/>
    <property type="match status" value="1"/>
</dbReference>
<evidence type="ECO:0000313" key="9">
    <source>
        <dbReference type="EMBL" id="OMO50071.1"/>
    </source>
</evidence>
<dbReference type="SMART" id="SM00380">
    <property type="entry name" value="AP2"/>
    <property type="match status" value="1"/>
</dbReference>
<dbReference type="CDD" id="cd00018">
    <property type="entry name" value="AP2"/>
    <property type="match status" value="1"/>
</dbReference>
<evidence type="ECO:0000256" key="2">
    <source>
        <dbReference type="ARBA" id="ARBA00023015"/>
    </source>
</evidence>
<comment type="subcellular location">
    <subcellularLocation>
        <location evidence="1">Nucleus</location>
    </subcellularLocation>
</comment>
<evidence type="ECO:0000256" key="1">
    <source>
        <dbReference type="ARBA" id="ARBA00004123"/>
    </source>
</evidence>
<accession>A0A1R3FW46</accession>
<dbReference type="SUPFAM" id="SSF54171">
    <property type="entry name" value="DNA-binding domain"/>
    <property type="match status" value="1"/>
</dbReference>
<protein>
    <recommendedName>
        <fullName evidence="8">AP2/ERF domain-containing protein</fullName>
    </recommendedName>
</protein>
<dbReference type="InterPro" id="IPR036955">
    <property type="entry name" value="AP2/ERF_dom_sf"/>
</dbReference>
<feature type="compositionally biased region" description="Polar residues" evidence="7">
    <location>
        <begin position="1"/>
        <end position="11"/>
    </location>
</feature>
<feature type="compositionally biased region" description="Low complexity" evidence="7">
    <location>
        <begin position="138"/>
        <end position="148"/>
    </location>
</feature>
<dbReference type="OrthoDB" id="1938645at2759"/>
<dbReference type="GO" id="GO:0006950">
    <property type="term" value="P:response to stress"/>
    <property type="evidence" value="ECO:0007669"/>
    <property type="project" value="TreeGrafter"/>
</dbReference>